<dbReference type="Pfam" id="PF01035">
    <property type="entry name" value="DNA_binding_1"/>
    <property type="match status" value="1"/>
</dbReference>
<dbReference type="InterPro" id="IPR036631">
    <property type="entry name" value="MGMT_N_sf"/>
</dbReference>
<dbReference type="PANTHER" id="PTHR10815">
    <property type="entry name" value="METHYLATED-DNA--PROTEIN-CYSTEINE METHYLTRANSFERASE"/>
    <property type="match status" value="1"/>
</dbReference>
<keyword evidence="2" id="KW-0010">Activator</keyword>
<gene>
    <name evidence="5" type="ORF">GCM10010151_36030</name>
</gene>
<dbReference type="NCBIfam" id="TIGR00589">
    <property type="entry name" value="ogt"/>
    <property type="match status" value="1"/>
</dbReference>
<dbReference type="Gene3D" id="1.10.10.10">
    <property type="entry name" value="Winged helix-like DNA-binding domain superfamily/Winged helix DNA-binding domain"/>
    <property type="match status" value="1"/>
</dbReference>
<evidence type="ECO:0000256" key="2">
    <source>
        <dbReference type="ARBA" id="ARBA00023159"/>
    </source>
</evidence>
<dbReference type="SUPFAM" id="SSF53155">
    <property type="entry name" value="Methylated DNA-protein cysteine methyltransferase domain"/>
    <property type="match status" value="1"/>
</dbReference>
<evidence type="ECO:0000313" key="6">
    <source>
        <dbReference type="Proteomes" id="UP001501822"/>
    </source>
</evidence>
<dbReference type="Pfam" id="PF02805">
    <property type="entry name" value="Ada_Zn_binding"/>
    <property type="match status" value="1"/>
</dbReference>
<evidence type="ECO:0000259" key="4">
    <source>
        <dbReference type="Pfam" id="PF02805"/>
    </source>
</evidence>
<organism evidence="5 6">
    <name type="scientific">Actinoallomurus spadix</name>
    <dbReference type="NCBI Taxonomy" id="79912"/>
    <lineage>
        <taxon>Bacteria</taxon>
        <taxon>Bacillati</taxon>
        <taxon>Actinomycetota</taxon>
        <taxon>Actinomycetes</taxon>
        <taxon>Streptosporangiales</taxon>
        <taxon>Thermomonosporaceae</taxon>
        <taxon>Actinoallomurus</taxon>
    </lineage>
</organism>
<reference evidence="6" key="1">
    <citation type="journal article" date="2019" name="Int. J. Syst. Evol. Microbiol.">
        <title>The Global Catalogue of Microorganisms (GCM) 10K type strain sequencing project: providing services to taxonomists for standard genome sequencing and annotation.</title>
        <authorList>
            <consortium name="The Broad Institute Genomics Platform"/>
            <consortium name="The Broad Institute Genome Sequencing Center for Infectious Disease"/>
            <person name="Wu L."/>
            <person name="Ma J."/>
        </authorList>
    </citation>
    <scope>NUCLEOTIDE SEQUENCE [LARGE SCALE GENOMIC DNA]</scope>
    <source>
        <strain evidence="6">JCM 3146</strain>
    </source>
</reference>
<dbReference type="SUPFAM" id="SSF46767">
    <property type="entry name" value="Methylated DNA-protein cysteine methyltransferase, C-terminal domain"/>
    <property type="match status" value="1"/>
</dbReference>
<proteinExistence type="predicted"/>
<evidence type="ECO:0000256" key="1">
    <source>
        <dbReference type="ARBA" id="ARBA00022763"/>
    </source>
</evidence>
<protein>
    <recommendedName>
        <fullName evidence="7">Methylated-DNA--[protein]-cysteine S-methyltransferase</fullName>
    </recommendedName>
</protein>
<dbReference type="SUPFAM" id="SSF57884">
    <property type="entry name" value="Ada DNA repair protein, N-terminal domain (N-Ada 10)"/>
    <property type="match status" value="1"/>
</dbReference>
<sequence>MSTVESYDPEPSDRRDPLIAGLGALATGAPAGLLDRVAARWVRVDAAIGDVYVAMTDQGVAYLRAEQDEDEFAASFRSRFARPLLPGGSPPPALVRALRTGRAEGLHLDLRGLRPFEAAVLRAAATIPRGEIRPYAWIAERIGRPKAVRAVGTALGRNPVPLLIPCHRVTRSDGLIGQYVFGMPAKERLLRMEHVNLDEVGTLAAKNVYFVGSDTTGVVCYPSCRDARRITPAHWHGFRTLGQAERAGYRPCRHCRPGGAAP</sequence>
<dbReference type="InterPro" id="IPR035451">
    <property type="entry name" value="Ada-like_dom_sf"/>
</dbReference>
<dbReference type="RefSeq" id="WP_252798818.1">
    <property type="nucleotide sequence ID" value="NZ_BAAABM010000029.1"/>
</dbReference>
<evidence type="ECO:0000313" key="5">
    <source>
        <dbReference type="EMBL" id="GAA0343214.1"/>
    </source>
</evidence>
<evidence type="ECO:0000259" key="3">
    <source>
        <dbReference type="Pfam" id="PF01035"/>
    </source>
</evidence>
<evidence type="ECO:0008006" key="7">
    <source>
        <dbReference type="Google" id="ProtNLM"/>
    </source>
</evidence>
<dbReference type="InterPro" id="IPR004026">
    <property type="entry name" value="Ada_DNA_repair_Zn-bd"/>
</dbReference>
<dbReference type="EMBL" id="BAAABM010000029">
    <property type="protein sequence ID" value="GAA0343214.1"/>
    <property type="molecule type" value="Genomic_DNA"/>
</dbReference>
<dbReference type="InterPro" id="IPR036388">
    <property type="entry name" value="WH-like_DNA-bd_sf"/>
</dbReference>
<feature type="domain" description="Methylated-DNA-[protein]-cysteine S-methyltransferase DNA binding" evidence="3">
    <location>
        <begin position="115"/>
        <end position="195"/>
    </location>
</feature>
<name>A0ABP3GFP2_9ACTN</name>
<dbReference type="CDD" id="cd06445">
    <property type="entry name" value="ATase"/>
    <property type="match status" value="1"/>
</dbReference>
<keyword evidence="6" id="KW-1185">Reference proteome</keyword>
<dbReference type="InterPro" id="IPR014048">
    <property type="entry name" value="MethylDNA_cys_MeTrfase_DNA-bd"/>
</dbReference>
<accession>A0ABP3GFP2</accession>
<dbReference type="PANTHER" id="PTHR10815:SF13">
    <property type="entry name" value="METHYLATED-DNA--PROTEIN-CYSTEINE METHYLTRANSFERASE"/>
    <property type="match status" value="1"/>
</dbReference>
<comment type="caution">
    <text evidence="5">The sequence shown here is derived from an EMBL/GenBank/DDBJ whole genome shotgun (WGS) entry which is preliminary data.</text>
</comment>
<dbReference type="Gene3D" id="3.40.10.10">
    <property type="entry name" value="DNA Methylphosphotriester Repair Domain"/>
    <property type="match status" value="1"/>
</dbReference>
<keyword evidence="1" id="KW-0227">DNA damage</keyword>
<dbReference type="Proteomes" id="UP001501822">
    <property type="component" value="Unassembled WGS sequence"/>
</dbReference>
<dbReference type="InterPro" id="IPR036217">
    <property type="entry name" value="MethylDNA_cys_MeTrfase_DNAb"/>
</dbReference>
<feature type="domain" description="Ada DNA repair metal-binding" evidence="4">
    <location>
        <begin position="205"/>
        <end position="257"/>
    </location>
</feature>